<dbReference type="OrthoDB" id="9801102at2"/>
<dbReference type="Proteomes" id="UP000000268">
    <property type="component" value="Chromosome"/>
</dbReference>
<accession>B0BYN7</accession>
<evidence type="ECO:0000313" key="9">
    <source>
        <dbReference type="Proteomes" id="UP000000268"/>
    </source>
</evidence>
<dbReference type="GO" id="GO:0045892">
    <property type="term" value="P:negative regulation of DNA-templated transcription"/>
    <property type="evidence" value="ECO:0007669"/>
    <property type="project" value="TreeGrafter"/>
</dbReference>
<dbReference type="Pfam" id="PF06769">
    <property type="entry name" value="YoeB_toxin"/>
    <property type="match status" value="1"/>
</dbReference>
<dbReference type="NCBIfam" id="TIGR02116">
    <property type="entry name" value="toxin_Txe_YoeB"/>
    <property type="match status" value="1"/>
</dbReference>
<dbReference type="InterPro" id="IPR035093">
    <property type="entry name" value="RelE/ParE_toxin_dom_sf"/>
</dbReference>
<protein>
    <recommendedName>
        <fullName evidence="7">Endoribonuclease YoeB</fullName>
    </recommendedName>
    <alternativeName>
        <fullName evidence="6">Putative mRNA interferase YoeB</fullName>
    </alternativeName>
</protein>
<reference evidence="8 9" key="1">
    <citation type="journal article" date="2008" name="Proc. Natl. Acad. Sci. U.S.A.">
        <title>Niche adaptation and genome expansion in the chlorophyll d-producing cyanobacterium Acaryochloris marina.</title>
        <authorList>
            <person name="Swingley W.D."/>
            <person name="Chen M."/>
            <person name="Cheung P.C."/>
            <person name="Conrad A.L."/>
            <person name="Dejesa L.C."/>
            <person name="Hao J."/>
            <person name="Honchak B.M."/>
            <person name="Karbach L.E."/>
            <person name="Kurdoglu A."/>
            <person name="Lahiri S."/>
            <person name="Mastrian S.D."/>
            <person name="Miyashita H."/>
            <person name="Page L."/>
            <person name="Ramakrishna P."/>
            <person name="Satoh S."/>
            <person name="Sattley W.M."/>
            <person name="Shimada Y."/>
            <person name="Taylor H.L."/>
            <person name="Tomo T."/>
            <person name="Tsuchiya T."/>
            <person name="Wang Z.T."/>
            <person name="Raymond J."/>
            <person name="Mimuro M."/>
            <person name="Blankenship R.E."/>
            <person name="Touchman J.W."/>
        </authorList>
    </citation>
    <scope>NUCLEOTIDE SEQUENCE [LARGE SCALE GENOMIC DNA]</scope>
    <source>
        <strain evidence="9">MBIC 11017</strain>
    </source>
</reference>
<dbReference type="STRING" id="329726.AM1_0880"/>
<gene>
    <name evidence="8" type="ordered locus">AM1_0880</name>
</gene>
<evidence type="ECO:0000256" key="6">
    <source>
        <dbReference type="ARBA" id="ARBA00030388"/>
    </source>
</evidence>
<proteinExistence type="inferred from homology"/>
<keyword evidence="9" id="KW-1185">Reference proteome</keyword>
<evidence type="ECO:0000256" key="4">
    <source>
        <dbReference type="ARBA" id="ARBA00022759"/>
    </source>
</evidence>
<dbReference type="HOGENOM" id="CLU_169492_2_2_3"/>
<evidence type="ECO:0000256" key="5">
    <source>
        <dbReference type="ARBA" id="ARBA00022801"/>
    </source>
</evidence>
<evidence type="ECO:0000256" key="3">
    <source>
        <dbReference type="ARBA" id="ARBA00022722"/>
    </source>
</evidence>
<dbReference type="GO" id="GO:0004519">
    <property type="term" value="F:endonuclease activity"/>
    <property type="evidence" value="ECO:0007669"/>
    <property type="project" value="UniProtKB-KW"/>
</dbReference>
<dbReference type="AlphaFoldDB" id="B0BYN7"/>
<evidence type="ECO:0000313" key="8">
    <source>
        <dbReference type="EMBL" id="ABW25922.1"/>
    </source>
</evidence>
<dbReference type="InterPro" id="IPR009614">
    <property type="entry name" value="YoeB_toxin"/>
</dbReference>
<dbReference type="eggNOG" id="COG4115">
    <property type="taxonomic scope" value="Bacteria"/>
</dbReference>
<keyword evidence="3" id="KW-0540">Nuclease</keyword>
<dbReference type="KEGG" id="amr:AM1_0880"/>
<dbReference type="PANTHER" id="PTHR38039">
    <property type="entry name" value="TOXIN YOEB"/>
    <property type="match status" value="1"/>
</dbReference>
<dbReference type="PANTHER" id="PTHR38039:SF1">
    <property type="entry name" value="TOXIN YOEB"/>
    <property type="match status" value="1"/>
</dbReference>
<evidence type="ECO:0000256" key="7">
    <source>
        <dbReference type="ARBA" id="ARBA00050056"/>
    </source>
</evidence>
<dbReference type="EMBL" id="CP000828">
    <property type="protein sequence ID" value="ABW25922.1"/>
    <property type="molecule type" value="Genomic_DNA"/>
</dbReference>
<evidence type="ECO:0000256" key="1">
    <source>
        <dbReference type="ARBA" id="ARBA00008172"/>
    </source>
</evidence>
<dbReference type="GO" id="GO:0006401">
    <property type="term" value="P:RNA catabolic process"/>
    <property type="evidence" value="ECO:0007669"/>
    <property type="project" value="InterPro"/>
</dbReference>
<dbReference type="Gene3D" id="3.30.2310.20">
    <property type="entry name" value="RelE-like"/>
    <property type="match status" value="1"/>
</dbReference>
<dbReference type="RefSeq" id="WP_012161495.1">
    <property type="nucleotide sequence ID" value="NC_009925.1"/>
</dbReference>
<evidence type="ECO:0000256" key="2">
    <source>
        <dbReference type="ARBA" id="ARBA00022649"/>
    </source>
</evidence>
<dbReference type="GO" id="GO:0016787">
    <property type="term" value="F:hydrolase activity"/>
    <property type="evidence" value="ECO:0007669"/>
    <property type="project" value="UniProtKB-KW"/>
</dbReference>
<comment type="similarity">
    <text evidence="1">Belongs to the YoeB family.</text>
</comment>
<keyword evidence="4" id="KW-0255">Endonuclease</keyword>
<name>B0BYN7_ACAM1</name>
<keyword evidence="2" id="KW-1277">Toxin-antitoxin system</keyword>
<organism evidence="8 9">
    <name type="scientific">Acaryochloris marina (strain MBIC 11017)</name>
    <dbReference type="NCBI Taxonomy" id="329726"/>
    <lineage>
        <taxon>Bacteria</taxon>
        <taxon>Bacillati</taxon>
        <taxon>Cyanobacteriota</taxon>
        <taxon>Cyanophyceae</taxon>
        <taxon>Acaryochloridales</taxon>
        <taxon>Acaryochloridaceae</taxon>
        <taxon>Acaryochloris</taxon>
    </lineage>
</organism>
<keyword evidence="5" id="KW-0378">Hydrolase</keyword>
<sequence>MGKKKAKFIPTEVKWEIILDQNFREDLQYWIQQDRKLALRLLAVVESIAINPFTGIGKPEALKHLGSNLWSRRLNQEHRIVYLVRDGKVYLLAAKYHY</sequence>
<dbReference type="SUPFAM" id="SSF143011">
    <property type="entry name" value="RelE-like"/>
    <property type="match status" value="1"/>
</dbReference>